<dbReference type="Proteomes" id="UP000006695">
    <property type="component" value="Chromosome"/>
</dbReference>
<proteinExistence type="predicted"/>
<organism evidence="2 3">
    <name type="scientific">Geotalea uraniireducens (strain Rf4)</name>
    <name type="common">Geobacter uraniireducens</name>
    <dbReference type="NCBI Taxonomy" id="351605"/>
    <lineage>
        <taxon>Bacteria</taxon>
        <taxon>Pseudomonadati</taxon>
        <taxon>Thermodesulfobacteriota</taxon>
        <taxon>Desulfuromonadia</taxon>
        <taxon>Geobacterales</taxon>
        <taxon>Geobacteraceae</taxon>
        <taxon>Geotalea</taxon>
    </lineage>
</organism>
<feature type="domain" description="Metallo-beta-lactamase" evidence="1">
    <location>
        <begin position="14"/>
        <end position="219"/>
    </location>
</feature>
<dbReference type="InterPro" id="IPR001279">
    <property type="entry name" value="Metallo-B-lactamas"/>
</dbReference>
<dbReference type="InterPro" id="IPR036866">
    <property type="entry name" value="RibonucZ/Hydroxyglut_hydro"/>
</dbReference>
<dbReference type="Gene3D" id="3.60.15.10">
    <property type="entry name" value="Ribonuclease Z/Hydroxyacylglutathione hydrolase-like"/>
    <property type="match status" value="1"/>
</dbReference>
<keyword evidence="3" id="KW-1185">Reference proteome</keyword>
<dbReference type="AlphaFoldDB" id="A5GED5"/>
<dbReference type="PANTHER" id="PTHR42951">
    <property type="entry name" value="METALLO-BETA-LACTAMASE DOMAIN-CONTAINING"/>
    <property type="match status" value="1"/>
</dbReference>
<dbReference type="OrthoDB" id="9802248at2"/>
<dbReference type="Pfam" id="PF00753">
    <property type="entry name" value="Lactamase_B"/>
    <property type="match status" value="1"/>
</dbReference>
<dbReference type="PANTHER" id="PTHR42951:SF22">
    <property type="entry name" value="METALLO BETA-LACTAMASE SUPERFAMILY LIPOPROTEIN"/>
    <property type="match status" value="1"/>
</dbReference>
<dbReference type="SMART" id="SM00849">
    <property type="entry name" value="Lactamase_B"/>
    <property type="match status" value="1"/>
</dbReference>
<accession>A5GED5</accession>
<gene>
    <name evidence="2" type="ordered locus">Gura_1594</name>
</gene>
<evidence type="ECO:0000259" key="1">
    <source>
        <dbReference type="SMART" id="SM00849"/>
    </source>
</evidence>
<dbReference type="InterPro" id="IPR050855">
    <property type="entry name" value="NDM-1-like"/>
</dbReference>
<sequence>MRQHTINTPYMVGEAHFYSTELNGDLVLFDTGPSTPEALAYLQTVVDLRRLKYLFITHCHVDHYGLADFIAKNSSAEVFLSRKDAIKFRRHHERLEHIRELLRSYGYDHGFVDRLQAVYTDKKIFPAFPEKYTLVEESDVPRKLGIDHIGCPGHSQSDLVYLCGKYAVTGDVLLRNIFQAPLLDVDLETFDGRFRNYDAYCASLLELQSVRGCEILPGHRQYVESLDETILFYAGKLMERAAQVKRLEGVALVSDVIAKLFGGALDDPFITYLKVSEIVFMRDFLAEPEKLKNSLEQIGLFDLVCDVYAAAVG</sequence>
<name>A5GED5_GEOUR</name>
<dbReference type="SUPFAM" id="SSF56281">
    <property type="entry name" value="Metallo-hydrolase/oxidoreductase"/>
    <property type="match status" value="1"/>
</dbReference>
<evidence type="ECO:0000313" key="3">
    <source>
        <dbReference type="Proteomes" id="UP000006695"/>
    </source>
</evidence>
<reference evidence="2 3" key="1">
    <citation type="submission" date="2007-05" db="EMBL/GenBank/DDBJ databases">
        <title>Complete sequence of Geobacter uraniireducens Rf4.</title>
        <authorList>
            <consortium name="US DOE Joint Genome Institute"/>
            <person name="Copeland A."/>
            <person name="Lucas S."/>
            <person name="Lapidus A."/>
            <person name="Barry K."/>
            <person name="Detter J.C."/>
            <person name="Glavina del Rio T."/>
            <person name="Hammon N."/>
            <person name="Israni S."/>
            <person name="Dalin E."/>
            <person name="Tice H."/>
            <person name="Pitluck S."/>
            <person name="Chertkov O."/>
            <person name="Brettin T."/>
            <person name="Bruce D."/>
            <person name="Han C."/>
            <person name="Schmutz J."/>
            <person name="Larimer F."/>
            <person name="Land M."/>
            <person name="Hauser L."/>
            <person name="Kyrpides N."/>
            <person name="Mikhailova N."/>
            <person name="Shelobolina E."/>
            <person name="Aklujkar M."/>
            <person name="Lovley D."/>
            <person name="Richardson P."/>
        </authorList>
    </citation>
    <scope>NUCLEOTIDE SEQUENCE [LARGE SCALE GENOMIC DNA]</scope>
    <source>
        <strain evidence="2 3">Rf4</strain>
    </source>
</reference>
<protein>
    <submittedName>
        <fullName evidence="2">Beta-lactamase domain protein</fullName>
    </submittedName>
</protein>
<dbReference type="KEGG" id="gur:Gura_1594"/>
<evidence type="ECO:0000313" key="2">
    <source>
        <dbReference type="EMBL" id="ABQ25790.1"/>
    </source>
</evidence>
<dbReference type="STRING" id="351605.Gura_1594"/>
<dbReference type="HOGENOM" id="CLU_887626_0_0_7"/>
<dbReference type="RefSeq" id="WP_011938500.1">
    <property type="nucleotide sequence ID" value="NC_009483.1"/>
</dbReference>
<dbReference type="EMBL" id="CP000698">
    <property type="protein sequence ID" value="ABQ25790.1"/>
    <property type="molecule type" value="Genomic_DNA"/>
</dbReference>